<accession>A0A0K2TBU1</accession>
<feature type="transmembrane region" description="Helical" evidence="1">
    <location>
        <begin position="39"/>
        <end position="56"/>
    </location>
</feature>
<dbReference type="AlphaFoldDB" id="A0A0K2TBU1"/>
<dbReference type="EMBL" id="HACA01005949">
    <property type="protein sequence ID" value="CDW23310.1"/>
    <property type="molecule type" value="Transcribed_RNA"/>
</dbReference>
<protein>
    <submittedName>
        <fullName evidence="2">Uncharacterized protein</fullName>
    </submittedName>
</protein>
<organism evidence="2">
    <name type="scientific">Lepeophtheirus salmonis</name>
    <name type="common">Salmon louse</name>
    <name type="synonym">Caligus salmonis</name>
    <dbReference type="NCBI Taxonomy" id="72036"/>
    <lineage>
        <taxon>Eukaryota</taxon>
        <taxon>Metazoa</taxon>
        <taxon>Ecdysozoa</taxon>
        <taxon>Arthropoda</taxon>
        <taxon>Crustacea</taxon>
        <taxon>Multicrustacea</taxon>
        <taxon>Hexanauplia</taxon>
        <taxon>Copepoda</taxon>
        <taxon>Siphonostomatoida</taxon>
        <taxon>Caligidae</taxon>
        <taxon>Lepeophtheirus</taxon>
    </lineage>
</organism>
<keyword evidence="1" id="KW-0812">Transmembrane</keyword>
<keyword evidence="1" id="KW-0472">Membrane</keyword>
<sequence>VKRLLLSKVTRREELEQRTNEGLLYILKLYIFIQGRGGGGGYLIHLFWLCFVFFVFRQV</sequence>
<evidence type="ECO:0000313" key="2">
    <source>
        <dbReference type="EMBL" id="CDW23310.1"/>
    </source>
</evidence>
<reference evidence="2" key="1">
    <citation type="submission" date="2014-05" db="EMBL/GenBank/DDBJ databases">
        <authorList>
            <person name="Chronopoulou M."/>
        </authorList>
    </citation>
    <scope>NUCLEOTIDE SEQUENCE</scope>
    <source>
        <tissue evidence="2">Whole organism</tissue>
    </source>
</reference>
<name>A0A0K2TBU1_LEPSM</name>
<feature type="non-terminal residue" evidence="2">
    <location>
        <position position="1"/>
    </location>
</feature>
<proteinExistence type="predicted"/>
<evidence type="ECO:0000256" key="1">
    <source>
        <dbReference type="SAM" id="Phobius"/>
    </source>
</evidence>
<keyword evidence="1" id="KW-1133">Transmembrane helix</keyword>